<protein>
    <submittedName>
        <fullName evidence="4">Natural killer cell receptor 2B4-like</fullName>
    </submittedName>
</protein>
<dbReference type="PANTHER" id="PTHR21063:SF4">
    <property type="entry name" value="CD48 ANTIGEN-RELATED"/>
    <property type="match status" value="1"/>
</dbReference>
<evidence type="ECO:0000256" key="2">
    <source>
        <dbReference type="SAM" id="Phobius"/>
    </source>
</evidence>
<feature type="transmembrane region" description="Helical" evidence="2">
    <location>
        <begin position="244"/>
        <end position="266"/>
    </location>
</feature>
<proteinExistence type="predicted"/>
<evidence type="ECO:0000313" key="4">
    <source>
        <dbReference type="RefSeq" id="XP_042610015.1"/>
    </source>
</evidence>
<organism evidence="4">
    <name type="scientific">Cyprinus carpio</name>
    <name type="common">Common carp</name>
    <dbReference type="NCBI Taxonomy" id="7962"/>
    <lineage>
        <taxon>Eukaryota</taxon>
        <taxon>Metazoa</taxon>
        <taxon>Chordata</taxon>
        <taxon>Craniata</taxon>
        <taxon>Vertebrata</taxon>
        <taxon>Euteleostomi</taxon>
        <taxon>Actinopterygii</taxon>
        <taxon>Neopterygii</taxon>
        <taxon>Teleostei</taxon>
        <taxon>Ostariophysi</taxon>
        <taxon>Cypriniformes</taxon>
        <taxon>Cyprinidae</taxon>
        <taxon>Cyprininae</taxon>
        <taxon>Cyprinus</taxon>
    </lineage>
</organism>
<dbReference type="RefSeq" id="XP_042610015.1">
    <property type="nucleotide sequence ID" value="XM_042754081.1"/>
</dbReference>
<feature type="domain" description="Ig-like" evidence="3">
    <location>
        <begin position="137"/>
        <end position="225"/>
    </location>
</feature>
<accession>A0A9R0ATT5</accession>
<evidence type="ECO:0000256" key="1">
    <source>
        <dbReference type="SAM" id="MobiDB-lite"/>
    </source>
</evidence>
<keyword evidence="2" id="KW-0472">Membrane</keyword>
<dbReference type="AlphaFoldDB" id="A0A9R0ATT5"/>
<keyword evidence="2" id="KW-1133">Transmembrane helix</keyword>
<dbReference type="PANTHER" id="PTHR21063">
    <property type="entry name" value="LFA-3"/>
    <property type="match status" value="1"/>
</dbReference>
<dbReference type="GeneID" id="109048289"/>
<dbReference type="CDD" id="cd00096">
    <property type="entry name" value="Ig"/>
    <property type="match status" value="1"/>
</dbReference>
<evidence type="ECO:0000259" key="3">
    <source>
        <dbReference type="PROSITE" id="PS50835"/>
    </source>
</evidence>
<feature type="region of interest" description="Disordered" evidence="1">
    <location>
        <begin position="1"/>
        <end position="25"/>
    </location>
</feature>
<gene>
    <name evidence="4" type="primary">LOC109048289</name>
</gene>
<sequence length="290" mass="31933">MVAPLPTMAAEPVPRGRKDAVRPRSSSILQAESDEVQSVRVGDPVTLNSNTFEIQLKNEIEWRFGSIRIARAINGNAKYDKNEKFEDRLKLERNGSLTINDTRTTDTGVYKFSTIINGNLATKAFSATVYDPVSSIPVITSVISQCSSSPESASSPKCVLLCSVMNVSRVTFSWYKGNSLLSSISVSELSISLSLPLEVEYQDNNTYSCVVSNPISLQTRHACITDLCRLCSEEVRYCESTEPVIRLVVTAVVGLAAAAAFIVLVYDIRSRRVEQERHHTQSDGSDTLKQ</sequence>
<keyword evidence="2" id="KW-0812">Transmembrane</keyword>
<dbReference type="InterPro" id="IPR007110">
    <property type="entry name" value="Ig-like_dom"/>
</dbReference>
<dbReference type="OrthoDB" id="8935736at2759"/>
<reference evidence="4" key="1">
    <citation type="submission" date="2025-08" db="UniProtKB">
        <authorList>
            <consortium name="RefSeq"/>
        </authorList>
    </citation>
    <scope>IDENTIFICATION</scope>
    <source>
        <tissue evidence="4">Muscle</tissue>
    </source>
</reference>
<dbReference type="Proteomes" id="UP001155660">
    <property type="component" value="Unplaced"/>
</dbReference>
<dbReference type="PROSITE" id="PS50835">
    <property type="entry name" value="IG_LIKE"/>
    <property type="match status" value="1"/>
</dbReference>
<dbReference type="KEGG" id="ccar:109048289"/>
<name>A0A9R0ATT5_CYPCA</name>